<dbReference type="Gene3D" id="1.20.1250.20">
    <property type="entry name" value="MFS general substrate transporter like domains"/>
    <property type="match status" value="1"/>
</dbReference>
<feature type="region of interest" description="Disordered" evidence="8">
    <location>
        <begin position="1"/>
        <end position="21"/>
    </location>
</feature>
<dbReference type="SUPFAM" id="SSF100895">
    <property type="entry name" value="Kazal-type serine protease inhibitors"/>
    <property type="match status" value="1"/>
</dbReference>
<keyword evidence="12" id="KW-1185">Reference proteome</keyword>
<comment type="subcellular location">
    <subcellularLocation>
        <location evidence="1">Cell membrane</location>
        <topology evidence="1">Multi-pass membrane protein</topology>
    </subcellularLocation>
</comment>
<comment type="caution">
    <text evidence="11">The sequence shown here is derived from an EMBL/GenBank/DDBJ whole genome shotgun (WGS) entry which is preliminary data.</text>
</comment>
<feature type="transmembrane region" description="Helical" evidence="9">
    <location>
        <begin position="165"/>
        <end position="184"/>
    </location>
</feature>
<reference evidence="11" key="1">
    <citation type="submission" date="2021-01" db="EMBL/GenBank/DDBJ databases">
        <authorList>
            <person name="Zahm M."/>
            <person name="Roques C."/>
            <person name="Cabau C."/>
            <person name="Klopp C."/>
            <person name="Donnadieu C."/>
            <person name="Jouanno E."/>
            <person name="Lampietro C."/>
            <person name="Louis A."/>
            <person name="Herpin A."/>
            <person name="Echchiki A."/>
            <person name="Berthelot C."/>
            <person name="Parey E."/>
            <person name="Roest-Crollius H."/>
            <person name="Braasch I."/>
            <person name="Postlethwait J."/>
            <person name="Bobe J."/>
            <person name="Montfort J."/>
            <person name="Bouchez O."/>
            <person name="Begum T."/>
            <person name="Mejri S."/>
            <person name="Adams A."/>
            <person name="Chen W.-J."/>
            <person name="Guiguen Y."/>
        </authorList>
    </citation>
    <scope>NUCLEOTIDE SEQUENCE</scope>
    <source>
        <tissue evidence="11">Blood</tissue>
    </source>
</reference>
<evidence type="ECO:0000313" key="11">
    <source>
        <dbReference type="EMBL" id="KAI1889443.1"/>
    </source>
</evidence>
<feature type="transmembrane region" description="Helical" evidence="9">
    <location>
        <begin position="204"/>
        <end position="231"/>
    </location>
</feature>
<feature type="transmembrane region" description="Helical" evidence="9">
    <location>
        <begin position="71"/>
        <end position="93"/>
    </location>
</feature>
<dbReference type="Pfam" id="PF07648">
    <property type="entry name" value="Kazal_2"/>
    <property type="match status" value="1"/>
</dbReference>
<feature type="transmembrane region" description="Helical" evidence="9">
    <location>
        <begin position="357"/>
        <end position="377"/>
    </location>
</feature>
<sequence>MQVKKQRGPDRNAEDAQRDDRQDKSSCFSNIKIFLVSECALMLAQGTVGAYLVSVLTTLERRFNLQSADVGVIASSFEIGNLALILFVSYFGAKAHRPRLIGCGGIVMALGALLSALPEFLAHQYEYDSGESWRAEEGRDVCANGSRADGRDPGFLCGNRANTNMMYLLLIGAQVLLGIGATPVQPLGVSYIDDHVRRKDSSLYIGILFSTLVFGPACGFILGSLCTKIYVDAVFIDTSKLDITPRTHAGSGPGGAGGVAESQQPMLPSDSTTAQDYEGSKPSNGVLRPPEPGPETSCCQQLRVIPKVTKHLLSNPVFTCIILAACMEIAVVAGFAAFLGKYLEQQFNLTTSSANQLLGMTAIPCACLGIFLGGLLVKKLNLSALGAVRMAMLVNLVSTACYVTFLFLGCDTGPVAGVTVSYGNEKVREGQKPQAACINNCNCYTASVSPVCGSNDVTYLSACFAGCTRANLTGCTCISSDSANATAMPGKCPSPGCQQAFLIFLCIICACSMIGAMAQTPSVIILIRTVSPELKSYALGVLFLLLRLLGFIPPPLIFGAGIDSTCLFWSTVCGEKGACMLYDNVAYRHLYVSIAIVLKVVAFLLYATTWQCLRKNYKKYIKNNEGYLTPTELFASNLTLDNAGKDLGQNPASRTKFIYNLEDHEWCENMESVL</sequence>
<organism evidence="11 12">
    <name type="scientific">Albula goreensis</name>
    <dbReference type="NCBI Taxonomy" id="1534307"/>
    <lineage>
        <taxon>Eukaryota</taxon>
        <taxon>Metazoa</taxon>
        <taxon>Chordata</taxon>
        <taxon>Craniata</taxon>
        <taxon>Vertebrata</taxon>
        <taxon>Euteleostomi</taxon>
        <taxon>Actinopterygii</taxon>
        <taxon>Neopterygii</taxon>
        <taxon>Teleostei</taxon>
        <taxon>Albuliformes</taxon>
        <taxon>Albulidae</taxon>
        <taxon>Albula</taxon>
    </lineage>
</organism>
<feature type="transmembrane region" description="Helical" evidence="9">
    <location>
        <begin position="539"/>
        <end position="562"/>
    </location>
</feature>
<feature type="transmembrane region" description="Helical" evidence="9">
    <location>
        <begin position="501"/>
        <end position="527"/>
    </location>
</feature>
<dbReference type="InterPro" id="IPR002350">
    <property type="entry name" value="Kazal_dom"/>
</dbReference>
<keyword evidence="4 9" id="KW-0812">Transmembrane</keyword>
<dbReference type="OrthoDB" id="5062115at2759"/>
<dbReference type="InterPro" id="IPR036058">
    <property type="entry name" value="Kazal_dom_sf"/>
</dbReference>
<comment type="similarity">
    <text evidence="2">Belongs to the organo anion transporter (TC 2.A.60) family.</text>
</comment>
<evidence type="ECO:0000256" key="9">
    <source>
        <dbReference type="SAM" id="Phobius"/>
    </source>
</evidence>
<evidence type="ECO:0000256" key="1">
    <source>
        <dbReference type="ARBA" id="ARBA00004651"/>
    </source>
</evidence>
<keyword evidence="3" id="KW-1003">Cell membrane</keyword>
<dbReference type="Pfam" id="PF03137">
    <property type="entry name" value="OATP"/>
    <property type="match status" value="2"/>
</dbReference>
<accession>A0A8T3CW11</accession>
<keyword evidence="7" id="KW-1015">Disulfide bond</keyword>
<dbReference type="GO" id="GO:0015347">
    <property type="term" value="F:sodium-independent organic anion transmembrane transporter activity"/>
    <property type="evidence" value="ECO:0007669"/>
    <property type="project" value="TreeGrafter"/>
</dbReference>
<feature type="transmembrane region" description="Helical" evidence="9">
    <location>
        <begin position="317"/>
        <end position="337"/>
    </location>
</feature>
<dbReference type="Proteomes" id="UP000829720">
    <property type="component" value="Unassembled WGS sequence"/>
</dbReference>
<feature type="compositionally biased region" description="Polar residues" evidence="8">
    <location>
        <begin position="261"/>
        <end position="275"/>
    </location>
</feature>
<dbReference type="PANTHER" id="PTHR11388">
    <property type="entry name" value="ORGANIC ANION TRANSPORTER"/>
    <property type="match status" value="1"/>
</dbReference>
<protein>
    <recommendedName>
        <fullName evidence="10">Kazal-like domain-containing protein</fullName>
    </recommendedName>
</protein>
<evidence type="ECO:0000256" key="4">
    <source>
        <dbReference type="ARBA" id="ARBA00022692"/>
    </source>
</evidence>
<feature type="transmembrane region" description="Helical" evidence="9">
    <location>
        <begin position="33"/>
        <end position="59"/>
    </location>
</feature>
<dbReference type="GO" id="GO:0015732">
    <property type="term" value="P:prostaglandin transport"/>
    <property type="evidence" value="ECO:0007669"/>
    <property type="project" value="TreeGrafter"/>
</dbReference>
<dbReference type="SUPFAM" id="SSF103473">
    <property type="entry name" value="MFS general substrate transporter"/>
    <property type="match status" value="1"/>
</dbReference>
<evidence type="ECO:0000313" key="12">
    <source>
        <dbReference type="Proteomes" id="UP000829720"/>
    </source>
</evidence>
<feature type="region of interest" description="Disordered" evidence="8">
    <location>
        <begin position="246"/>
        <end position="295"/>
    </location>
</feature>
<evidence type="ECO:0000256" key="6">
    <source>
        <dbReference type="ARBA" id="ARBA00023136"/>
    </source>
</evidence>
<keyword evidence="6 9" id="KW-0472">Membrane</keyword>
<dbReference type="AlphaFoldDB" id="A0A8T3CW11"/>
<dbReference type="PANTHER" id="PTHR11388:SF86">
    <property type="entry name" value="SOLUTE CARRIER ORGANIC ANION TRANSPORTER FAMILY MEMBER 3A1"/>
    <property type="match status" value="1"/>
</dbReference>
<name>A0A8T3CW11_9TELE</name>
<feature type="domain" description="Kazal-like" evidence="10">
    <location>
        <begin position="431"/>
        <end position="479"/>
    </location>
</feature>
<dbReference type="GO" id="GO:0043252">
    <property type="term" value="P:sodium-independent organic anion transport"/>
    <property type="evidence" value="ECO:0007669"/>
    <property type="project" value="TreeGrafter"/>
</dbReference>
<feature type="transmembrane region" description="Helical" evidence="9">
    <location>
        <begin position="389"/>
        <end position="408"/>
    </location>
</feature>
<dbReference type="InterPro" id="IPR036259">
    <property type="entry name" value="MFS_trans_sf"/>
</dbReference>
<evidence type="ECO:0000256" key="7">
    <source>
        <dbReference type="ARBA" id="ARBA00023157"/>
    </source>
</evidence>
<evidence type="ECO:0000256" key="2">
    <source>
        <dbReference type="ARBA" id="ARBA00009657"/>
    </source>
</evidence>
<feature type="transmembrane region" description="Helical" evidence="9">
    <location>
        <begin position="590"/>
        <end position="613"/>
    </location>
</feature>
<gene>
    <name evidence="11" type="ORF">AGOR_G00162930</name>
</gene>
<keyword evidence="5 9" id="KW-1133">Transmembrane helix</keyword>
<dbReference type="InterPro" id="IPR004156">
    <property type="entry name" value="OATP"/>
</dbReference>
<evidence type="ECO:0000256" key="3">
    <source>
        <dbReference type="ARBA" id="ARBA00022475"/>
    </source>
</evidence>
<dbReference type="EMBL" id="JAERUA010000015">
    <property type="protein sequence ID" value="KAI1889443.1"/>
    <property type="molecule type" value="Genomic_DNA"/>
</dbReference>
<evidence type="ECO:0000256" key="8">
    <source>
        <dbReference type="SAM" id="MobiDB-lite"/>
    </source>
</evidence>
<evidence type="ECO:0000256" key="5">
    <source>
        <dbReference type="ARBA" id="ARBA00022989"/>
    </source>
</evidence>
<dbReference type="PROSITE" id="PS51465">
    <property type="entry name" value="KAZAL_2"/>
    <property type="match status" value="1"/>
</dbReference>
<evidence type="ECO:0000259" key="10">
    <source>
        <dbReference type="PROSITE" id="PS51465"/>
    </source>
</evidence>
<dbReference type="Gene3D" id="1.20.1720.10">
    <property type="entry name" value="Multidrug resistance protein D"/>
    <property type="match status" value="1"/>
</dbReference>
<dbReference type="GO" id="GO:0016323">
    <property type="term" value="C:basolateral plasma membrane"/>
    <property type="evidence" value="ECO:0007669"/>
    <property type="project" value="TreeGrafter"/>
</dbReference>
<proteinExistence type="inferred from homology"/>
<feature type="compositionally biased region" description="Basic and acidic residues" evidence="8">
    <location>
        <begin position="7"/>
        <end position="21"/>
    </location>
</feature>